<dbReference type="CDD" id="cd16329">
    <property type="entry name" value="LolA_like"/>
    <property type="match status" value="1"/>
</dbReference>
<dbReference type="Gene3D" id="2.50.20.10">
    <property type="entry name" value="Lipoprotein localisation LolA/LolB/LppX"/>
    <property type="match status" value="1"/>
</dbReference>
<evidence type="ECO:0000313" key="7">
    <source>
        <dbReference type="EMBL" id="HFC93682.1"/>
    </source>
</evidence>
<keyword evidence="3 5" id="KW-0732">Signal</keyword>
<dbReference type="InterPro" id="IPR011220">
    <property type="entry name" value="UCP028205"/>
</dbReference>
<feature type="signal peptide" evidence="5">
    <location>
        <begin position="1"/>
        <end position="25"/>
    </location>
</feature>
<reference evidence="7" key="1">
    <citation type="journal article" date="2020" name="mSystems">
        <title>Genome- and Community-Level Interaction Insights into Carbon Utilization and Element Cycling Functions of Hydrothermarchaeota in Hydrothermal Sediment.</title>
        <authorList>
            <person name="Zhou Z."/>
            <person name="Liu Y."/>
            <person name="Xu W."/>
            <person name="Pan J."/>
            <person name="Luo Z.H."/>
            <person name="Li M."/>
        </authorList>
    </citation>
    <scope>NUCLEOTIDE SEQUENCE [LARGE SCALE GENOMIC DNA]</scope>
    <source>
        <strain evidence="7">HyVt-493</strain>
    </source>
</reference>
<organism evidence="7">
    <name type="scientific">Leucothrix mucor</name>
    <dbReference type="NCBI Taxonomy" id="45248"/>
    <lineage>
        <taxon>Bacteria</taxon>
        <taxon>Pseudomonadati</taxon>
        <taxon>Pseudomonadota</taxon>
        <taxon>Gammaproteobacteria</taxon>
        <taxon>Thiotrichales</taxon>
        <taxon>Thiotrichaceae</taxon>
        <taxon>Leucothrix</taxon>
    </lineage>
</organism>
<dbReference type="EMBL" id="DRMS01000483">
    <property type="protein sequence ID" value="HFC93682.1"/>
    <property type="molecule type" value="Genomic_DNA"/>
</dbReference>
<dbReference type="InterPro" id="IPR033399">
    <property type="entry name" value="TP_0789-like"/>
</dbReference>
<feature type="chain" id="PRO_5031355947" evidence="5">
    <location>
        <begin position="26"/>
        <end position="261"/>
    </location>
</feature>
<evidence type="ECO:0000256" key="1">
    <source>
        <dbReference type="ARBA" id="ARBA00011245"/>
    </source>
</evidence>
<proteinExistence type="predicted"/>
<dbReference type="InterPro" id="IPR029046">
    <property type="entry name" value="LolA/LolB/LppX"/>
</dbReference>
<evidence type="ECO:0000256" key="3">
    <source>
        <dbReference type="ARBA" id="ARBA00022729"/>
    </source>
</evidence>
<evidence type="ECO:0000256" key="2">
    <source>
        <dbReference type="ARBA" id="ARBA00022448"/>
    </source>
</evidence>
<dbReference type="GO" id="GO:0015031">
    <property type="term" value="P:protein transport"/>
    <property type="evidence" value="ECO:0007669"/>
    <property type="project" value="UniProtKB-KW"/>
</dbReference>
<comment type="subunit">
    <text evidence="1">Monomer.</text>
</comment>
<name>A0A7V2WWH4_LEUMU</name>
<keyword evidence="7" id="KW-0449">Lipoprotein</keyword>
<feature type="domain" description="Uncharacterized protein TP-0789" evidence="6">
    <location>
        <begin position="79"/>
        <end position="258"/>
    </location>
</feature>
<gene>
    <name evidence="7" type="ORF">ENJ51_12810</name>
</gene>
<evidence type="ECO:0000259" key="6">
    <source>
        <dbReference type="Pfam" id="PF17131"/>
    </source>
</evidence>
<dbReference type="PIRSF" id="PIRSF028205">
    <property type="entry name" value="UCP028205"/>
    <property type="match status" value="1"/>
</dbReference>
<dbReference type="SUPFAM" id="SSF89392">
    <property type="entry name" value="Prokaryotic lipoproteins and lipoprotein localization factors"/>
    <property type="match status" value="1"/>
</dbReference>
<dbReference type="AlphaFoldDB" id="A0A7V2WWH4"/>
<keyword evidence="2" id="KW-0813">Transport</keyword>
<comment type="caution">
    <text evidence="7">The sequence shown here is derived from an EMBL/GenBank/DDBJ whole genome shotgun (WGS) entry which is preliminary data.</text>
</comment>
<keyword evidence="4" id="KW-0653">Protein transport</keyword>
<sequence>MMKKINILSVVTLLASLLLLPIAHAGEVTAKQVLEQSDKVRNPSIPFSTQVTLIEYNKGKEVNRSVLKVHSKEQQKGGQYRTLVQFLRPKRDTGKLMLRNGNEIWFYDPAAKNSIRMSAQQRLMGQASTGDVMTSNFALDYRVKLIGEEVIKDASRKPHTSYHLHMTANTNEVAYASADYWVEKGTNRPVKAKFYSKSKRLMKIAYYTNFQNQLGGMRPTQVLIIDGIDTNKVTKLQMSNFKTIKIPEAWFQRSYLPRFKG</sequence>
<dbReference type="Pfam" id="PF17131">
    <property type="entry name" value="LolA_like"/>
    <property type="match status" value="1"/>
</dbReference>
<accession>A0A7V2WWH4</accession>
<evidence type="ECO:0000256" key="5">
    <source>
        <dbReference type="SAM" id="SignalP"/>
    </source>
</evidence>
<protein>
    <submittedName>
        <fullName evidence="7">Outer membrane lipoprotein-sorting protein</fullName>
    </submittedName>
</protein>
<evidence type="ECO:0000256" key="4">
    <source>
        <dbReference type="ARBA" id="ARBA00022927"/>
    </source>
</evidence>
<dbReference type="Proteomes" id="UP000885750">
    <property type="component" value="Unassembled WGS sequence"/>
</dbReference>